<proteinExistence type="predicted"/>
<evidence type="ECO:0008006" key="3">
    <source>
        <dbReference type="Google" id="ProtNLM"/>
    </source>
</evidence>
<dbReference type="RefSeq" id="WP_247975121.1">
    <property type="nucleotide sequence ID" value="NZ_CP095848.1"/>
</dbReference>
<evidence type="ECO:0000313" key="1">
    <source>
        <dbReference type="EMBL" id="UPL48757.1"/>
    </source>
</evidence>
<keyword evidence="2" id="KW-1185">Reference proteome</keyword>
<evidence type="ECO:0000313" key="2">
    <source>
        <dbReference type="Proteomes" id="UP000829647"/>
    </source>
</evidence>
<name>A0ABY4J7F7_9BACT</name>
<dbReference type="EMBL" id="CP095848">
    <property type="protein sequence ID" value="UPL48757.1"/>
    <property type="molecule type" value="Genomic_DNA"/>
</dbReference>
<accession>A0ABY4J7F7</accession>
<gene>
    <name evidence="1" type="ORF">MWH26_16400</name>
</gene>
<reference evidence="1 2" key="1">
    <citation type="submission" date="2022-04" db="EMBL/GenBank/DDBJ databases">
        <title>Hymenobacter sp. isolated from the air.</title>
        <authorList>
            <person name="Won M."/>
            <person name="Lee C.-M."/>
            <person name="Woen H.-Y."/>
            <person name="Kwon S.-W."/>
        </authorList>
    </citation>
    <scope>NUCLEOTIDE SEQUENCE [LARGE SCALE GENOMIC DNA]</scope>
    <source>
        <strain evidence="2">5516 S-25</strain>
    </source>
</reference>
<dbReference type="Proteomes" id="UP000829647">
    <property type="component" value="Chromosome"/>
</dbReference>
<protein>
    <recommendedName>
        <fullName evidence="3">Roadblock/LAMTOR2 domain-containing protein</fullName>
    </recommendedName>
</protein>
<sequence length="145" mass="15292">MKPKSYRKKASRRPDRLPKPNPLATLVVQNVLAELPGLVAVAVVDVASGTSLAAHTNSPTINPSTAAAYNAEVVKHKLKALTALALQGEAIEDILITLSSQLHLFQLTDKGGQFIYLVVDAGSTSLAMAREVLRSQVGQLEPAAG</sequence>
<organism evidence="1 2">
    <name type="scientific">Hymenobacter sublimis</name>
    <dbReference type="NCBI Taxonomy" id="2933777"/>
    <lineage>
        <taxon>Bacteria</taxon>
        <taxon>Pseudomonadati</taxon>
        <taxon>Bacteroidota</taxon>
        <taxon>Cytophagia</taxon>
        <taxon>Cytophagales</taxon>
        <taxon>Hymenobacteraceae</taxon>
        <taxon>Hymenobacter</taxon>
    </lineage>
</organism>